<gene>
    <name evidence="3" type="ordered locus">SG1710</name>
</gene>
<keyword evidence="2" id="KW-0472">Membrane</keyword>
<accession>Q2NS90</accession>
<evidence type="ECO:0000256" key="1">
    <source>
        <dbReference type="SAM" id="MobiDB-lite"/>
    </source>
</evidence>
<dbReference type="Proteomes" id="UP000001932">
    <property type="component" value="Chromosome"/>
</dbReference>
<sequence length="128" mass="13774">MRVVAARGQRKEHQPIGLSLSIPPRGRQEEHSARGRRWRAPDDFTHPPGPQLVVGRHQRFGSMPDALEHITNMIALRCLTDDRIAILAAAAIGFLITALNGVPILTPQALSMASSVTTTPATQPGDGS</sequence>
<feature type="region of interest" description="Disordered" evidence="1">
    <location>
        <begin position="1"/>
        <end position="52"/>
    </location>
</feature>
<keyword evidence="2" id="KW-1133">Transmembrane helix</keyword>
<dbReference type="HOGENOM" id="CLU_1958125_0_0_6"/>
<keyword evidence="4" id="KW-1185">Reference proteome</keyword>
<name>Q2NS90_SODGM</name>
<keyword evidence="2" id="KW-0812">Transmembrane</keyword>
<protein>
    <submittedName>
        <fullName evidence="3">Uncharacterized protein</fullName>
    </submittedName>
</protein>
<dbReference type="KEGG" id="sgl:SG1710"/>
<dbReference type="EMBL" id="AP008232">
    <property type="protein sequence ID" value="BAE74985.1"/>
    <property type="molecule type" value="Genomic_DNA"/>
</dbReference>
<proteinExistence type="predicted"/>
<feature type="compositionally biased region" description="Basic and acidic residues" evidence="1">
    <location>
        <begin position="26"/>
        <end position="45"/>
    </location>
</feature>
<evidence type="ECO:0000256" key="2">
    <source>
        <dbReference type="SAM" id="Phobius"/>
    </source>
</evidence>
<dbReference type="STRING" id="343509.SG1710"/>
<evidence type="ECO:0000313" key="3">
    <source>
        <dbReference type="EMBL" id="BAE74985.1"/>
    </source>
</evidence>
<evidence type="ECO:0000313" key="4">
    <source>
        <dbReference type="Proteomes" id="UP000001932"/>
    </source>
</evidence>
<reference evidence="3 4" key="1">
    <citation type="journal article" date="2006" name="Genome Res.">
        <title>Massive genome erosion and functional adaptations provide insights into the symbiotic lifestyle of Sodalis glossinidius in the tsetse host.</title>
        <authorList>
            <person name="Toh H."/>
            <person name="Weiss B.L."/>
            <person name="Perkin S.A.H."/>
            <person name="Yamashita A."/>
            <person name="Oshima K."/>
            <person name="Hattori M."/>
            <person name="Aksoy S."/>
        </authorList>
    </citation>
    <scope>NUCLEOTIDE SEQUENCE [LARGE SCALE GENOMIC DNA]</scope>
    <source>
        <strain evidence="4">morsitans</strain>
    </source>
</reference>
<dbReference type="AlphaFoldDB" id="Q2NS90"/>
<feature type="transmembrane region" description="Helical" evidence="2">
    <location>
        <begin position="84"/>
        <end position="105"/>
    </location>
</feature>
<organism evidence="3 4">
    <name type="scientific">Sodalis glossinidius (strain morsitans)</name>
    <dbReference type="NCBI Taxonomy" id="343509"/>
    <lineage>
        <taxon>Bacteria</taxon>
        <taxon>Pseudomonadati</taxon>
        <taxon>Pseudomonadota</taxon>
        <taxon>Gammaproteobacteria</taxon>
        <taxon>Enterobacterales</taxon>
        <taxon>Bruguierivoracaceae</taxon>
        <taxon>Sodalis</taxon>
    </lineage>
</organism>